<name>A0A914P992_9BILA</name>
<dbReference type="WBParaSite" id="PDA_v2.g14060.t1">
    <property type="protein sequence ID" value="PDA_v2.g14060.t1"/>
    <property type="gene ID" value="PDA_v2.g14060"/>
</dbReference>
<dbReference type="Gene3D" id="1.25.10.10">
    <property type="entry name" value="Leucine-rich Repeat Variant"/>
    <property type="match status" value="1"/>
</dbReference>
<comment type="similarity">
    <text evidence="1">Belongs to the protein kinase superfamily.</text>
</comment>
<feature type="domain" description="Protein kinase" evidence="5">
    <location>
        <begin position="139"/>
        <end position="219"/>
    </location>
</feature>
<dbReference type="Pfam" id="PF00069">
    <property type="entry name" value="Pkinase"/>
    <property type="match status" value="1"/>
</dbReference>
<organism evidence="6 7">
    <name type="scientific">Panagrolaimus davidi</name>
    <dbReference type="NCBI Taxonomy" id="227884"/>
    <lineage>
        <taxon>Eukaryota</taxon>
        <taxon>Metazoa</taxon>
        <taxon>Ecdysozoa</taxon>
        <taxon>Nematoda</taxon>
        <taxon>Chromadorea</taxon>
        <taxon>Rhabditida</taxon>
        <taxon>Tylenchina</taxon>
        <taxon>Panagrolaimomorpha</taxon>
        <taxon>Panagrolaimoidea</taxon>
        <taxon>Panagrolaimidae</taxon>
        <taxon>Panagrolaimus</taxon>
    </lineage>
</organism>
<evidence type="ECO:0000256" key="3">
    <source>
        <dbReference type="ARBA" id="ARBA00042347"/>
    </source>
</evidence>
<dbReference type="InterPro" id="IPR016024">
    <property type="entry name" value="ARM-type_fold"/>
</dbReference>
<evidence type="ECO:0000313" key="6">
    <source>
        <dbReference type="Proteomes" id="UP000887578"/>
    </source>
</evidence>
<sequence length="450" mass="51783">MSLFIDNNIVLDITAFENSCKTASSDLFGGKNSKNLEKQTIVSTFVNQNPFEFPRQQNHRISKPEMSQFKSSQRLLNPNEGSNNALLNIVPMLSSLFSRDPRANFSYELPADSFCQRSGINLGYSFKKAEPNEKATCFWTSSNMQLRTQAQKLKTLRHPNIITFYDSLEIQDTFYLVTEPCKPLSAYFEDTKLTPAQKELVVSWGLLQILKGLKFLHNEVKITQGSMREAIYVTSSGDWKLNAFHQTETFKSAKKDFNDLAIVIWQIFNGFNESVSDSREIGRIPKRLHTLYKKLDSKGQIMAATDLLTECRSVGGFMKNKFVDTLLFLDEFQLRESTEKQAFFMQLKDNLDMFPDDIAKNKILPKLIHTYEYGDAGSHILIPMVKLGRLLDEEEYQHRIVPCLVKLFSSPDRTTRVKLLEKIEEFAPHLKPQVLNDKIYGFVFIIFCYT</sequence>
<dbReference type="InterPro" id="IPR051177">
    <property type="entry name" value="CIK-Related_Protein"/>
</dbReference>
<comment type="function">
    <text evidence="4">Regulates COPI-mediated retrograde protein traffic at the interface between the Golgi apparatus and the endoplasmic reticulum. Involved in the maintenance of the Golgi apparatus morphology.</text>
</comment>
<dbReference type="SUPFAM" id="SSF56112">
    <property type="entry name" value="Protein kinase-like (PK-like)"/>
    <property type="match status" value="1"/>
</dbReference>
<dbReference type="SUPFAM" id="SSF48371">
    <property type="entry name" value="ARM repeat"/>
    <property type="match status" value="1"/>
</dbReference>
<dbReference type="PANTHER" id="PTHR12984:SF3">
    <property type="entry name" value="N-TERMINAL KINASE-LIKE PROTEIN"/>
    <property type="match status" value="1"/>
</dbReference>
<reference evidence="7" key="1">
    <citation type="submission" date="2022-11" db="UniProtKB">
        <authorList>
            <consortium name="WormBaseParasite"/>
        </authorList>
    </citation>
    <scope>IDENTIFICATION</scope>
</reference>
<evidence type="ECO:0000259" key="5">
    <source>
        <dbReference type="Pfam" id="PF00069"/>
    </source>
</evidence>
<evidence type="ECO:0000256" key="1">
    <source>
        <dbReference type="ARBA" id="ARBA00038349"/>
    </source>
</evidence>
<dbReference type="GO" id="GO:0005524">
    <property type="term" value="F:ATP binding"/>
    <property type="evidence" value="ECO:0007669"/>
    <property type="project" value="InterPro"/>
</dbReference>
<dbReference type="Gene3D" id="3.30.200.20">
    <property type="entry name" value="Phosphorylase Kinase, domain 1"/>
    <property type="match status" value="1"/>
</dbReference>
<proteinExistence type="inferred from homology"/>
<dbReference type="InterPro" id="IPR011009">
    <property type="entry name" value="Kinase-like_dom_sf"/>
</dbReference>
<protein>
    <recommendedName>
        <fullName evidence="2">N-terminal kinase-like protein</fullName>
    </recommendedName>
    <alternativeName>
        <fullName evidence="3">SCY1-like protein 1</fullName>
    </alternativeName>
</protein>
<dbReference type="AlphaFoldDB" id="A0A914P992"/>
<evidence type="ECO:0000256" key="2">
    <source>
        <dbReference type="ARBA" id="ARBA00040972"/>
    </source>
</evidence>
<dbReference type="PANTHER" id="PTHR12984">
    <property type="entry name" value="SCY1-RELATED S/T PROTEIN KINASE-LIKE"/>
    <property type="match status" value="1"/>
</dbReference>
<evidence type="ECO:0000313" key="7">
    <source>
        <dbReference type="WBParaSite" id="PDA_v2.g14060.t1"/>
    </source>
</evidence>
<dbReference type="GO" id="GO:0004672">
    <property type="term" value="F:protein kinase activity"/>
    <property type="evidence" value="ECO:0007669"/>
    <property type="project" value="InterPro"/>
</dbReference>
<keyword evidence="6" id="KW-1185">Reference proteome</keyword>
<accession>A0A914P992</accession>
<dbReference type="InterPro" id="IPR000719">
    <property type="entry name" value="Prot_kinase_dom"/>
</dbReference>
<dbReference type="InterPro" id="IPR011989">
    <property type="entry name" value="ARM-like"/>
</dbReference>
<evidence type="ECO:0000256" key="4">
    <source>
        <dbReference type="ARBA" id="ARBA00056114"/>
    </source>
</evidence>
<dbReference type="Proteomes" id="UP000887578">
    <property type="component" value="Unplaced"/>
</dbReference>
<dbReference type="Gene3D" id="1.10.510.10">
    <property type="entry name" value="Transferase(Phosphotransferase) domain 1"/>
    <property type="match status" value="1"/>
</dbReference>